<evidence type="ECO:0000313" key="2">
    <source>
        <dbReference type="EMBL" id="PJR03176.1"/>
    </source>
</evidence>
<feature type="signal peptide" evidence="1">
    <location>
        <begin position="1"/>
        <end position="19"/>
    </location>
</feature>
<dbReference type="AlphaFoldDB" id="A0A2M9R2T4"/>
<comment type="caution">
    <text evidence="2">The sequence shown here is derived from an EMBL/GenBank/DDBJ whole genome shotgun (WGS) entry which is preliminary data.</text>
</comment>
<evidence type="ECO:0008006" key="4">
    <source>
        <dbReference type="Google" id="ProtNLM"/>
    </source>
</evidence>
<dbReference type="SUPFAM" id="SSF74653">
    <property type="entry name" value="TolA/TonB C-terminal domain"/>
    <property type="match status" value="1"/>
</dbReference>
<feature type="chain" id="PRO_5014980815" description="TonB C-terminal domain-containing protein" evidence="1">
    <location>
        <begin position="20"/>
        <end position="277"/>
    </location>
</feature>
<protein>
    <recommendedName>
        <fullName evidence="4">TonB C-terminal domain-containing protein</fullName>
    </recommendedName>
</protein>
<dbReference type="Gene3D" id="3.30.1150.10">
    <property type="match status" value="1"/>
</dbReference>
<organism evidence="2 3">
    <name type="scientific">Avrilella dinanensis</name>
    <dbReference type="NCBI Taxonomy" id="2008672"/>
    <lineage>
        <taxon>Bacteria</taxon>
        <taxon>Pseudomonadati</taxon>
        <taxon>Bacteroidota</taxon>
        <taxon>Flavobacteriia</taxon>
        <taxon>Flavobacteriales</taxon>
        <taxon>Flavobacteriaceae</taxon>
        <taxon>Avrilella</taxon>
    </lineage>
</organism>
<dbReference type="OrthoDB" id="1095452at2"/>
<keyword evidence="3" id="KW-1185">Reference proteome</keyword>
<keyword evidence="1" id="KW-0732">Signal</keyword>
<gene>
    <name evidence="2" type="ORF">CDL10_00695</name>
</gene>
<evidence type="ECO:0000313" key="3">
    <source>
        <dbReference type="Proteomes" id="UP000231960"/>
    </source>
</evidence>
<proteinExistence type="predicted"/>
<reference evidence="2 3" key="1">
    <citation type="submission" date="2017-06" db="EMBL/GenBank/DDBJ databases">
        <title>Description of Avrilella dinanensis gen. nov. sp. nov.</title>
        <authorList>
            <person name="Leyer C."/>
            <person name="Sassi M."/>
            <person name="Minet J."/>
            <person name="Kayal S."/>
            <person name="Cattoir V."/>
        </authorList>
    </citation>
    <scope>NUCLEOTIDE SEQUENCE [LARGE SCALE GENOMIC DNA]</scope>
    <source>
        <strain evidence="2 3">UR159</strain>
    </source>
</reference>
<dbReference type="Proteomes" id="UP000231960">
    <property type="component" value="Unassembled WGS sequence"/>
</dbReference>
<dbReference type="RefSeq" id="WP_100676745.1">
    <property type="nucleotide sequence ID" value="NZ_NIPO01000001.1"/>
</dbReference>
<dbReference type="EMBL" id="NIPO01000001">
    <property type="protein sequence ID" value="PJR03176.1"/>
    <property type="molecule type" value="Genomic_DNA"/>
</dbReference>
<sequence length="277" mass="31455">MKNILFIVFALFASLQLMAQDPNITQKAEPKEGVDKFREEFSNKLDTSSVPPGVVEISFKLKFVVEKDGSLTQIEASNNEYGIGDEAIRLLKTMPKWKPAKMGEKVVRSRLTFPIHIMLSDDVEGYSANLTDSELKEYMQLLQSKLIETPVFEVNCYQCELLGKRKNNFMISGQDNYAKYAIVFLDENEQVNKEMKETIISEGATDPNITSYETTILGKKALGFMSFENNDKGVLQERAEYINIDGYFIIIFVNTSDENVSDVLIKHLKSSLKLKNN</sequence>
<accession>A0A2M9R2T4</accession>
<name>A0A2M9R2T4_9FLAO</name>
<evidence type="ECO:0000256" key="1">
    <source>
        <dbReference type="SAM" id="SignalP"/>
    </source>
</evidence>